<dbReference type="CDD" id="cd06225">
    <property type="entry name" value="HAMP"/>
    <property type="match status" value="1"/>
</dbReference>
<dbReference type="OrthoDB" id="9786919at2"/>
<keyword evidence="4" id="KW-0597">Phosphoprotein</keyword>
<evidence type="ECO:0000256" key="9">
    <source>
        <dbReference type="ARBA" id="ARBA00023012"/>
    </source>
</evidence>
<dbReference type="SMART" id="SM00304">
    <property type="entry name" value="HAMP"/>
    <property type="match status" value="1"/>
</dbReference>
<gene>
    <name evidence="15" type="ORF">BBK14_29825</name>
</gene>
<keyword evidence="7 15" id="KW-0418">Kinase</keyword>
<evidence type="ECO:0000313" key="16">
    <source>
        <dbReference type="Proteomes" id="UP000179769"/>
    </source>
</evidence>
<dbReference type="InterPro" id="IPR050428">
    <property type="entry name" value="TCS_sensor_his_kinase"/>
</dbReference>
<dbReference type="InterPro" id="IPR003594">
    <property type="entry name" value="HATPase_dom"/>
</dbReference>
<dbReference type="PROSITE" id="PS50885">
    <property type="entry name" value="HAMP"/>
    <property type="match status" value="1"/>
</dbReference>
<accession>A0A1S1PBG3</accession>
<dbReference type="SUPFAM" id="SSF47384">
    <property type="entry name" value="Homodimeric domain of signal transducing histidine kinase"/>
    <property type="match status" value="1"/>
</dbReference>
<evidence type="ECO:0000256" key="12">
    <source>
        <dbReference type="SAM" id="Phobius"/>
    </source>
</evidence>
<dbReference type="RefSeq" id="WP_071067256.1">
    <property type="nucleotide sequence ID" value="NZ_MAXA01000288.1"/>
</dbReference>
<comment type="caution">
    <text evidence="15">The sequence shown here is derived from an EMBL/GenBank/DDBJ whole genome shotgun (WGS) entry which is preliminary data.</text>
</comment>
<evidence type="ECO:0000256" key="10">
    <source>
        <dbReference type="ARBA" id="ARBA00023136"/>
    </source>
</evidence>
<dbReference type="InterPro" id="IPR005467">
    <property type="entry name" value="His_kinase_dom"/>
</dbReference>
<dbReference type="EMBL" id="MAXA01000288">
    <property type="protein sequence ID" value="OHV18631.1"/>
    <property type="molecule type" value="Genomic_DNA"/>
</dbReference>
<dbReference type="InterPro" id="IPR004358">
    <property type="entry name" value="Sig_transdc_His_kin-like_C"/>
</dbReference>
<evidence type="ECO:0000259" key="14">
    <source>
        <dbReference type="PROSITE" id="PS50885"/>
    </source>
</evidence>
<feature type="compositionally biased region" description="Gly residues" evidence="11">
    <location>
        <begin position="419"/>
        <end position="430"/>
    </location>
</feature>
<comment type="subcellular location">
    <subcellularLocation>
        <location evidence="2">Cell membrane</location>
    </subcellularLocation>
</comment>
<reference evidence="16" key="1">
    <citation type="submission" date="2016-07" db="EMBL/GenBank/DDBJ databases">
        <title>Frankia sp. NRRL B-16219 Genome sequencing.</title>
        <authorList>
            <person name="Ghodhbane-Gtari F."/>
            <person name="Swanson E."/>
            <person name="Gueddou A."/>
            <person name="Louati M."/>
            <person name="Nouioui I."/>
            <person name="Hezbri K."/>
            <person name="Abebe-Akele F."/>
            <person name="Simpson S."/>
            <person name="Morris K."/>
            <person name="Thomas K."/>
            <person name="Gtari M."/>
            <person name="Tisa L.S."/>
        </authorList>
    </citation>
    <scope>NUCLEOTIDE SEQUENCE [LARGE SCALE GENOMIC DNA]</scope>
    <source>
        <strain evidence="16">NRRL B-16219</strain>
    </source>
</reference>
<name>A0A1S1PBG3_9ACTN</name>
<evidence type="ECO:0000256" key="11">
    <source>
        <dbReference type="SAM" id="MobiDB-lite"/>
    </source>
</evidence>
<organism evidence="15 16">
    <name type="scientific">Parafrankia soli</name>
    <dbReference type="NCBI Taxonomy" id="2599596"/>
    <lineage>
        <taxon>Bacteria</taxon>
        <taxon>Bacillati</taxon>
        <taxon>Actinomycetota</taxon>
        <taxon>Actinomycetes</taxon>
        <taxon>Frankiales</taxon>
        <taxon>Frankiaceae</taxon>
        <taxon>Parafrankia</taxon>
    </lineage>
</organism>
<evidence type="ECO:0000256" key="6">
    <source>
        <dbReference type="ARBA" id="ARBA00022692"/>
    </source>
</evidence>
<dbReference type="InterPro" id="IPR036890">
    <property type="entry name" value="HATPase_C_sf"/>
</dbReference>
<dbReference type="Gene3D" id="3.30.565.10">
    <property type="entry name" value="Histidine kinase-like ATPase, C-terminal domain"/>
    <property type="match status" value="1"/>
</dbReference>
<protein>
    <recommendedName>
        <fullName evidence="3">histidine kinase</fullName>
        <ecNumber evidence="3">2.7.13.3</ecNumber>
    </recommendedName>
</protein>
<feature type="domain" description="Histidine kinase" evidence="13">
    <location>
        <begin position="242"/>
        <end position="472"/>
    </location>
</feature>
<dbReference type="Pfam" id="PF00512">
    <property type="entry name" value="HisKA"/>
    <property type="match status" value="1"/>
</dbReference>
<dbReference type="PANTHER" id="PTHR45436:SF5">
    <property type="entry name" value="SENSOR HISTIDINE KINASE TRCS"/>
    <property type="match status" value="1"/>
</dbReference>
<evidence type="ECO:0000256" key="3">
    <source>
        <dbReference type="ARBA" id="ARBA00012438"/>
    </source>
</evidence>
<keyword evidence="6 12" id="KW-0812">Transmembrane</keyword>
<dbReference type="PANTHER" id="PTHR45436">
    <property type="entry name" value="SENSOR HISTIDINE KINASE YKOH"/>
    <property type="match status" value="1"/>
</dbReference>
<evidence type="ECO:0000256" key="2">
    <source>
        <dbReference type="ARBA" id="ARBA00004236"/>
    </source>
</evidence>
<comment type="catalytic activity">
    <reaction evidence="1">
        <text>ATP + protein L-histidine = ADP + protein N-phospho-L-histidine.</text>
        <dbReference type="EC" id="2.7.13.3"/>
    </reaction>
</comment>
<sequence length="478" mass="49714">MPLRVRLTLLFVLGTTLVLAAAGVLFYALLRTNLRNSVDANLRTRMVVLAVQVPAAADPAAQLRAYGAGPAQLLRPDGSVAASNDSAGPEPLLEPEQVATALVRPELLTSGELQEPGGDDDDDDARALAVPVRTGARDGVLVVATSTDLTDSAEDRVRNIMVSATAPMVTLSGLAAWLLSGAALRPVDRMRRQTAAISESDSSAELDVPPTRDEIAALAATMNNLLRRLHAARARDRAFVADAGHELRTPLTNLKAELELAGRPARTRDELVDAVAGAAEETERLIRLSESLLTLARMDSGITAPRRLDVGDLLERAARAATGHAETRQVRLHLDADPALAVDADPDMLRQAVDNLVANAIRHAPPGTAVDVRAGPGEAGRTVVVRVRDRGPGFPPDFLPRAFERFSRADAARTRDHGGAGTSGNSGGTGLGGTGLGLAIAAAVARAHQGTATAANHPDGGAVVTLTLPAAGGSPPDR</sequence>
<keyword evidence="5" id="KW-0808">Transferase</keyword>
<dbReference type="SMART" id="SM00387">
    <property type="entry name" value="HATPase_c"/>
    <property type="match status" value="1"/>
</dbReference>
<dbReference type="SMART" id="SM00388">
    <property type="entry name" value="HisKA"/>
    <property type="match status" value="1"/>
</dbReference>
<dbReference type="Pfam" id="PF02518">
    <property type="entry name" value="HATPase_c"/>
    <property type="match status" value="1"/>
</dbReference>
<dbReference type="Proteomes" id="UP000179769">
    <property type="component" value="Unassembled WGS sequence"/>
</dbReference>
<dbReference type="PRINTS" id="PR00344">
    <property type="entry name" value="BCTRLSENSOR"/>
</dbReference>
<evidence type="ECO:0000313" key="15">
    <source>
        <dbReference type="EMBL" id="OHV18631.1"/>
    </source>
</evidence>
<dbReference type="EC" id="2.7.13.3" evidence="3"/>
<dbReference type="CDD" id="cd00075">
    <property type="entry name" value="HATPase"/>
    <property type="match status" value="1"/>
</dbReference>
<evidence type="ECO:0000256" key="5">
    <source>
        <dbReference type="ARBA" id="ARBA00022679"/>
    </source>
</evidence>
<dbReference type="InterPro" id="IPR003661">
    <property type="entry name" value="HisK_dim/P_dom"/>
</dbReference>
<dbReference type="SUPFAM" id="SSF55874">
    <property type="entry name" value="ATPase domain of HSP90 chaperone/DNA topoisomerase II/histidine kinase"/>
    <property type="match status" value="1"/>
</dbReference>
<dbReference type="PROSITE" id="PS50109">
    <property type="entry name" value="HIS_KIN"/>
    <property type="match status" value="1"/>
</dbReference>
<feature type="domain" description="HAMP" evidence="14">
    <location>
        <begin position="181"/>
        <end position="234"/>
    </location>
</feature>
<dbReference type="InterPro" id="IPR036097">
    <property type="entry name" value="HisK_dim/P_sf"/>
</dbReference>
<proteinExistence type="predicted"/>
<dbReference type="SUPFAM" id="SSF158472">
    <property type="entry name" value="HAMP domain-like"/>
    <property type="match status" value="1"/>
</dbReference>
<dbReference type="GO" id="GO:0005886">
    <property type="term" value="C:plasma membrane"/>
    <property type="evidence" value="ECO:0007669"/>
    <property type="project" value="UniProtKB-SubCell"/>
</dbReference>
<feature type="transmembrane region" description="Helical" evidence="12">
    <location>
        <begin position="7"/>
        <end position="30"/>
    </location>
</feature>
<keyword evidence="16" id="KW-1185">Reference proteome</keyword>
<dbReference type="GO" id="GO:0000155">
    <property type="term" value="F:phosphorelay sensor kinase activity"/>
    <property type="evidence" value="ECO:0007669"/>
    <property type="project" value="InterPro"/>
</dbReference>
<dbReference type="CDD" id="cd00082">
    <property type="entry name" value="HisKA"/>
    <property type="match status" value="1"/>
</dbReference>
<evidence type="ECO:0000256" key="8">
    <source>
        <dbReference type="ARBA" id="ARBA00022989"/>
    </source>
</evidence>
<evidence type="ECO:0000256" key="1">
    <source>
        <dbReference type="ARBA" id="ARBA00000085"/>
    </source>
</evidence>
<dbReference type="Pfam" id="PF00672">
    <property type="entry name" value="HAMP"/>
    <property type="match status" value="1"/>
</dbReference>
<keyword evidence="10 12" id="KW-0472">Membrane</keyword>
<keyword evidence="8 12" id="KW-1133">Transmembrane helix</keyword>
<evidence type="ECO:0000256" key="4">
    <source>
        <dbReference type="ARBA" id="ARBA00022553"/>
    </source>
</evidence>
<dbReference type="Gene3D" id="1.10.287.130">
    <property type="match status" value="1"/>
</dbReference>
<dbReference type="InterPro" id="IPR003660">
    <property type="entry name" value="HAMP_dom"/>
</dbReference>
<dbReference type="AlphaFoldDB" id="A0A1S1PBG3"/>
<evidence type="ECO:0000259" key="13">
    <source>
        <dbReference type="PROSITE" id="PS50109"/>
    </source>
</evidence>
<keyword evidence="9" id="KW-0902">Two-component regulatory system</keyword>
<dbReference type="Gene3D" id="6.10.340.10">
    <property type="match status" value="1"/>
</dbReference>
<feature type="region of interest" description="Disordered" evidence="11">
    <location>
        <begin position="411"/>
        <end position="430"/>
    </location>
</feature>
<evidence type="ECO:0000256" key="7">
    <source>
        <dbReference type="ARBA" id="ARBA00022777"/>
    </source>
</evidence>